<keyword evidence="2" id="KW-0808">Transferase</keyword>
<accession>A0AAV9C751</accession>
<dbReference type="PANTHER" id="PTHR32444">
    <property type="entry name" value="BULB-TYPE LECTIN DOMAIN-CONTAINING PROTEIN"/>
    <property type="match status" value="1"/>
</dbReference>
<evidence type="ECO:0000259" key="1">
    <source>
        <dbReference type="PROSITE" id="PS50927"/>
    </source>
</evidence>
<dbReference type="SMART" id="SM00108">
    <property type="entry name" value="B_lectin"/>
    <property type="match status" value="1"/>
</dbReference>
<dbReference type="PROSITE" id="PS50927">
    <property type="entry name" value="BULB_LECTIN"/>
    <property type="match status" value="1"/>
</dbReference>
<organism evidence="2 3">
    <name type="scientific">Acorus calamus</name>
    <name type="common">Sweet flag</name>
    <dbReference type="NCBI Taxonomy" id="4465"/>
    <lineage>
        <taxon>Eukaryota</taxon>
        <taxon>Viridiplantae</taxon>
        <taxon>Streptophyta</taxon>
        <taxon>Embryophyta</taxon>
        <taxon>Tracheophyta</taxon>
        <taxon>Spermatophyta</taxon>
        <taxon>Magnoliopsida</taxon>
        <taxon>Liliopsida</taxon>
        <taxon>Acoraceae</taxon>
        <taxon>Acorus</taxon>
    </lineage>
</organism>
<dbReference type="EMBL" id="JAUJYO010000021">
    <property type="protein sequence ID" value="KAK1284616.1"/>
    <property type="molecule type" value="Genomic_DNA"/>
</dbReference>
<protein>
    <submittedName>
        <fullName evidence="2">G-type lectin S-receptor-like serine/threonine-protein kinase</fullName>
    </submittedName>
</protein>
<reference evidence="2" key="2">
    <citation type="submission" date="2023-06" db="EMBL/GenBank/DDBJ databases">
        <authorList>
            <person name="Ma L."/>
            <person name="Liu K.-W."/>
            <person name="Li Z."/>
            <person name="Hsiao Y.-Y."/>
            <person name="Qi Y."/>
            <person name="Fu T."/>
            <person name="Tang G."/>
            <person name="Zhang D."/>
            <person name="Sun W.-H."/>
            <person name="Liu D.-K."/>
            <person name="Li Y."/>
            <person name="Chen G.-Z."/>
            <person name="Liu X.-D."/>
            <person name="Liao X.-Y."/>
            <person name="Jiang Y.-T."/>
            <person name="Yu X."/>
            <person name="Hao Y."/>
            <person name="Huang J."/>
            <person name="Zhao X.-W."/>
            <person name="Ke S."/>
            <person name="Chen Y.-Y."/>
            <person name="Wu W.-L."/>
            <person name="Hsu J.-L."/>
            <person name="Lin Y.-F."/>
            <person name="Huang M.-D."/>
            <person name="Li C.-Y."/>
            <person name="Huang L."/>
            <person name="Wang Z.-W."/>
            <person name="Zhao X."/>
            <person name="Zhong W.-Y."/>
            <person name="Peng D.-H."/>
            <person name="Ahmad S."/>
            <person name="Lan S."/>
            <person name="Zhang J.-S."/>
            <person name="Tsai W.-C."/>
            <person name="Van De Peer Y."/>
            <person name="Liu Z.-J."/>
        </authorList>
    </citation>
    <scope>NUCLEOTIDE SEQUENCE</scope>
    <source>
        <strain evidence="2">CP</strain>
        <tissue evidence="2">Leaves</tissue>
    </source>
</reference>
<dbReference type="InterPro" id="IPR001480">
    <property type="entry name" value="Bulb-type_lectin_dom"/>
</dbReference>
<dbReference type="InterPro" id="IPR036426">
    <property type="entry name" value="Bulb-type_lectin_dom_sf"/>
</dbReference>
<dbReference type="PANTHER" id="PTHR32444:SF247">
    <property type="entry name" value="OS01G0958200 PROTEIN"/>
    <property type="match status" value="1"/>
</dbReference>
<sequence length="188" mass="21495">MIGDIRRTKQSANTSEKNRLIRLVRVYLINSVLSRYLGVWYHKIQVQTVIWVTNRERPILDRTGVLNFTENGTIVILNQTGTVFWSSSSTTNTSTPRRAPLGLWEPGFDGQRGRYQRLRVVAYTITHISDAVVTRNSFFMFGIVIGVDEGGHKKKKMPVCSDCHSQSSVIGCRRIPFEEEEMVDKETE</sequence>
<dbReference type="GO" id="GO:0051707">
    <property type="term" value="P:response to other organism"/>
    <property type="evidence" value="ECO:0007669"/>
    <property type="project" value="UniProtKB-ARBA"/>
</dbReference>
<dbReference type="Proteomes" id="UP001180020">
    <property type="component" value="Unassembled WGS sequence"/>
</dbReference>
<feature type="domain" description="Bulb-type lectin" evidence="1">
    <location>
        <begin position="1"/>
        <end position="127"/>
    </location>
</feature>
<dbReference type="Gene3D" id="2.90.10.10">
    <property type="entry name" value="Bulb-type lectin domain"/>
    <property type="match status" value="1"/>
</dbReference>
<evidence type="ECO:0000313" key="2">
    <source>
        <dbReference type="EMBL" id="KAK1284616.1"/>
    </source>
</evidence>
<name>A0AAV9C751_ACOCL</name>
<dbReference type="Pfam" id="PF01453">
    <property type="entry name" value="B_lectin"/>
    <property type="match status" value="1"/>
</dbReference>
<dbReference type="SUPFAM" id="SSF51110">
    <property type="entry name" value="alpha-D-mannose-specific plant lectins"/>
    <property type="match status" value="1"/>
</dbReference>
<evidence type="ECO:0000313" key="3">
    <source>
        <dbReference type="Proteomes" id="UP001180020"/>
    </source>
</evidence>
<keyword evidence="2" id="KW-0418">Kinase</keyword>
<keyword evidence="3" id="KW-1185">Reference proteome</keyword>
<dbReference type="AlphaFoldDB" id="A0AAV9C751"/>
<gene>
    <name evidence="2" type="ORF">QJS10_CPB21g00779</name>
</gene>
<comment type="caution">
    <text evidence="2">The sequence shown here is derived from an EMBL/GenBank/DDBJ whole genome shotgun (WGS) entry which is preliminary data.</text>
</comment>
<reference evidence="2" key="1">
    <citation type="journal article" date="2023" name="Nat. Commun.">
        <title>Diploid and tetraploid genomes of Acorus and the evolution of monocots.</title>
        <authorList>
            <person name="Ma L."/>
            <person name="Liu K.W."/>
            <person name="Li Z."/>
            <person name="Hsiao Y.Y."/>
            <person name="Qi Y."/>
            <person name="Fu T."/>
            <person name="Tang G.D."/>
            <person name="Zhang D."/>
            <person name="Sun W.H."/>
            <person name="Liu D.K."/>
            <person name="Li Y."/>
            <person name="Chen G.Z."/>
            <person name="Liu X.D."/>
            <person name="Liao X.Y."/>
            <person name="Jiang Y.T."/>
            <person name="Yu X."/>
            <person name="Hao Y."/>
            <person name="Huang J."/>
            <person name="Zhao X.W."/>
            <person name="Ke S."/>
            <person name="Chen Y.Y."/>
            <person name="Wu W.L."/>
            <person name="Hsu J.L."/>
            <person name="Lin Y.F."/>
            <person name="Huang M.D."/>
            <person name="Li C.Y."/>
            <person name="Huang L."/>
            <person name="Wang Z.W."/>
            <person name="Zhao X."/>
            <person name="Zhong W.Y."/>
            <person name="Peng D.H."/>
            <person name="Ahmad S."/>
            <person name="Lan S."/>
            <person name="Zhang J.S."/>
            <person name="Tsai W.C."/>
            <person name="Van de Peer Y."/>
            <person name="Liu Z.J."/>
        </authorList>
    </citation>
    <scope>NUCLEOTIDE SEQUENCE</scope>
    <source>
        <strain evidence="2">CP</strain>
    </source>
</reference>
<proteinExistence type="predicted"/>
<dbReference type="GO" id="GO:0016301">
    <property type="term" value="F:kinase activity"/>
    <property type="evidence" value="ECO:0007669"/>
    <property type="project" value="UniProtKB-KW"/>
</dbReference>